<organism evidence="1 2">
    <name type="scientific">Dreissena polymorpha</name>
    <name type="common">Zebra mussel</name>
    <name type="synonym">Mytilus polymorpha</name>
    <dbReference type="NCBI Taxonomy" id="45954"/>
    <lineage>
        <taxon>Eukaryota</taxon>
        <taxon>Metazoa</taxon>
        <taxon>Spiralia</taxon>
        <taxon>Lophotrochozoa</taxon>
        <taxon>Mollusca</taxon>
        <taxon>Bivalvia</taxon>
        <taxon>Autobranchia</taxon>
        <taxon>Heteroconchia</taxon>
        <taxon>Euheterodonta</taxon>
        <taxon>Imparidentia</taxon>
        <taxon>Neoheterodontei</taxon>
        <taxon>Myida</taxon>
        <taxon>Dreissenoidea</taxon>
        <taxon>Dreissenidae</taxon>
        <taxon>Dreissena</taxon>
    </lineage>
</organism>
<dbReference type="AlphaFoldDB" id="A0A9D3YKS6"/>
<proteinExistence type="predicted"/>
<reference evidence="1" key="1">
    <citation type="journal article" date="2019" name="bioRxiv">
        <title>The Genome of the Zebra Mussel, Dreissena polymorpha: A Resource for Invasive Species Research.</title>
        <authorList>
            <person name="McCartney M.A."/>
            <person name="Auch B."/>
            <person name="Kono T."/>
            <person name="Mallez S."/>
            <person name="Zhang Y."/>
            <person name="Obille A."/>
            <person name="Becker A."/>
            <person name="Abrahante J.E."/>
            <person name="Garbe J."/>
            <person name="Badalamenti J.P."/>
            <person name="Herman A."/>
            <person name="Mangelson H."/>
            <person name="Liachko I."/>
            <person name="Sullivan S."/>
            <person name="Sone E.D."/>
            <person name="Koren S."/>
            <person name="Silverstein K.A.T."/>
            <person name="Beckman K.B."/>
            <person name="Gohl D.M."/>
        </authorList>
    </citation>
    <scope>NUCLEOTIDE SEQUENCE</scope>
    <source>
        <strain evidence="1">Duluth1</strain>
        <tissue evidence="1">Whole animal</tissue>
    </source>
</reference>
<accession>A0A9D3YKS6</accession>
<reference evidence="1" key="2">
    <citation type="submission" date="2020-11" db="EMBL/GenBank/DDBJ databases">
        <authorList>
            <person name="McCartney M.A."/>
            <person name="Auch B."/>
            <person name="Kono T."/>
            <person name="Mallez S."/>
            <person name="Becker A."/>
            <person name="Gohl D.M."/>
            <person name="Silverstein K.A.T."/>
            <person name="Koren S."/>
            <person name="Bechman K.B."/>
            <person name="Herman A."/>
            <person name="Abrahante J.E."/>
            <person name="Garbe J."/>
        </authorList>
    </citation>
    <scope>NUCLEOTIDE SEQUENCE</scope>
    <source>
        <strain evidence="1">Duluth1</strain>
        <tissue evidence="1">Whole animal</tissue>
    </source>
</reference>
<evidence type="ECO:0000313" key="2">
    <source>
        <dbReference type="Proteomes" id="UP000828390"/>
    </source>
</evidence>
<name>A0A9D3YKS6_DREPO</name>
<protein>
    <submittedName>
        <fullName evidence="1">Uncharacterized protein</fullName>
    </submittedName>
</protein>
<dbReference type="Proteomes" id="UP000828390">
    <property type="component" value="Unassembled WGS sequence"/>
</dbReference>
<keyword evidence="2" id="KW-1185">Reference proteome</keyword>
<dbReference type="EMBL" id="JAIWYP010000015">
    <property type="protein sequence ID" value="KAH3699988.1"/>
    <property type="molecule type" value="Genomic_DNA"/>
</dbReference>
<gene>
    <name evidence="1" type="ORF">DPMN_074951</name>
</gene>
<evidence type="ECO:0000313" key="1">
    <source>
        <dbReference type="EMBL" id="KAH3699988.1"/>
    </source>
</evidence>
<comment type="caution">
    <text evidence="1">The sequence shown here is derived from an EMBL/GenBank/DDBJ whole genome shotgun (WGS) entry which is preliminary data.</text>
</comment>
<sequence>MLKLAETDQQGKIHMSPTIVNGNIKNKMGWVVGVVVIYKLRNASQTDQPTNQQTNRQGKNNMSPTTIIIIAQIQEEAAIMDSNLKIDSLALYQLSHQLS</sequence>